<dbReference type="CDD" id="cd00180">
    <property type="entry name" value="PKc"/>
    <property type="match status" value="1"/>
</dbReference>
<dbReference type="InterPro" id="IPR011009">
    <property type="entry name" value="Kinase-like_dom_sf"/>
</dbReference>
<dbReference type="GO" id="GO:0005737">
    <property type="term" value="C:cytoplasm"/>
    <property type="evidence" value="ECO:0007669"/>
    <property type="project" value="TreeGrafter"/>
</dbReference>
<evidence type="ECO:0000259" key="12">
    <source>
        <dbReference type="PROSITE" id="PS50011"/>
    </source>
</evidence>
<evidence type="ECO:0000313" key="14">
    <source>
        <dbReference type="Proteomes" id="UP000193067"/>
    </source>
</evidence>
<dbReference type="InterPro" id="IPR008271">
    <property type="entry name" value="Ser/Thr_kinase_AS"/>
</dbReference>
<dbReference type="GO" id="GO:0004674">
    <property type="term" value="F:protein serine/threonine kinase activity"/>
    <property type="evidence" value="ECO:0007669"/>
    <property type="project" value="UniProtKB-KW"/>
</dbReference>
<dbReference type="GO" id="GO:0005524">
    <property type="term" value="F:ATP binding"/>
    <property type="evidence" value="ECO:0007669"/>
    <property type="project" value="UniProtKB-UniRule"/>
</dbReference>
<keyword evidence="6 10" id="KW-0067">ATP-binding</keyword>
<evidence type="ECO:0000313" key="13">
    <source>
        <dbReference type="EMBL" id="OSD08082.1"/>
    </source>
</evidence>
<evidence type="ECO:0000256" key="11">
    <source>
        <dbReference type="SAM" id="MobiDB-lite"/>
    </source>
</evidence>
<comment type="catalytic activity">
    <reaction evidence="8">
        <text>L-threonyl-[protein] + ATP = O-phospho-L-threonyl-[protein] + ADP + H(+)</text>
        <dbReference type="Rhea" id="RHEA:46608"/>
        <dbReference type="Rhea" id="RHEA-COMP:11060"/>
        <dbReference type="Rhea" id="RHEA-COMP:11605"/>
        <dbReference type="ChEBI" id="CHEBI:15378"/>
        <dbReference type="ChEBI" id="CHEBI:30013"/>
        <dbReference type="ChEBI" id="CHEBI:30616"/>
        <dbReference type="ChEBI" id="CHEBI:61977"/>
        <dbReference type="ChEBI" id="CHEBI:456216"/>
        <dbReference type="EC" id="2.7.11.1"/>
    </reaction>
</comment>
<evidence type="ECO:0000256" key="4">
    <source>
        <dbReference type="ARBA" id="ARBA00022741"/>
    </source>
</evidence>
<protein>
    <recommendedName>
        <fullName evidence="1">non-specific serine/threonine protein kinase</fullName>
        <ecNumber evidence="1">2.7.11.1</ecNumber>
    </recommendedName>
</protein>
<comment type="catalytic activity">
    <reaction evidence="9">
        <text>L-seryl-[protein] + ATP = O-phospho-L-seryl-[protein] + ADP + H(+)</text>
        <dbReference type="Rhea" id="RHEA:17989"/>
        <dbReference type="Rhea" id="RHEA-COMP:9863"/>
        <dbReference type="Rhea" id="RHEA-COMP:11604"/>
        <dbReference type="ChEBI" id="CHEBI:15378"/>
        <dbReference type="ChEBI" id="CHEBI:29999"/>
        <dbReference type="ChEBI" id="CHEBI:30616"/>
        <dbReference type="ChEBI" id="CHEBI:83421"/>
        <dbReference type="ChEBI" id="CHEBI:456216"/>
        <dbReference type="EC" id="2.7.11.1"/>
    </reaction>
</comment>
<evidence type="ECO:0000256" key="8">
    <source>
        <dbReference type="ARBA" id="ARBA00047899"/>
    </source>
</evidence>
<evidence type="ECO:0000256" key="7">
    <source>
        <dbReference type="ARBA" id="ARBA00037982"/>
    </source>
</evidence>
<evidence type="ECO:0000256" key="9">
    <source>
        <dbReference type="ARBA" id="ARBA00048679"/>
    </source>
</evidence>
<keyword evidence="3" id="KW-0808">Transferase</keyword>
<feature type="region of interest" description="Disordered" evidence="11">
    <location>
        <begin position="569"/>
        <end position="609"/>
    </location>
</feature>
<reference evidence="13 14" key="1">
    <citation type="journal article" date="2015" name="Biotechnol. Biofuels">
        <title>Enhanced degradation of softwood versus hardwood by the white-rot fungus Pycnoporus coccineus.</title>
        <authorList>
            <person name="Couturier M."/>
            <person name="Navarro D."/>
            <person name="Chevret D."/>
            <person name="Henrissat B."/>
            <person name="Piumi F."/>
            <person name="Ruiz-Duenas F.J."/>
            <person name="Martinez A.T."/>
            <person name="Grigoriev I.V."/>
            <person name="Riley R."/>
            <person name="Lipzen A."/>
            <person name="Berrin J.G."/>
            <person name="Master E.R."/>
            <person name="Rosso M.N."/>
        </authorList>
    </citation>
    <scope>NUCLEOTIDE SEQUENCE [LARGE SCALE GENOMIC DNA]</scope>
    <source>
        <strain evidence="13 14">BRFM310</strain>
    </source>
</reference>
<dbReference type="Proteomes" id="UP000193067">
    <property type="component" value="Unassembled WGS sequence"/>
</dbReference>
<name>A0A1Y2J774_TRAC3</name>
<dbReference type="PROSITE" id="PS50011">
    <property type="entry name" value="PROTEIN_KINASE_DOM"/>
    <property type="match status" value="1"/>
</dbReference>
<dbReference type="STRING" id="1353009.A0A1Y2J774"/>
<dbReference type="Pfam" id="PF00069">
    <property type="entry name" value="Pkinase"/>
    <property type="match status" value="2"/>
</dbReference>
<dbReference type="Gene3D" id="3.30.200.20">
    <property type="entry name" value="Phosphorylase Kinase, domain 1"/>
    <property type="match status" value="1"/>
</dbReference>
<gene>
    <name evidence="13" type="ORF">PYCCODRAFT_1381386</name>
</gene>
<dbReference type="SMART" id="SM00220">
    <property type="entry name" value="S_TKc"/>
    <property type="match status" value="1"/>
</dbReference>
<dbReference type="InterPro" id="IPR050339">
    <property type="entry name" value="CC_SR_Kinase"/>
</dbReference>
<evidence type="ECO:0000256" key="2">
    <source>
        <dbReference type="ARBA" id="ARBA00022527"/>
    </source>
</evidence>
<dbReference type="PROSITE" id="PS00108">
    <property type="entry name" value="PROTEIN_KINASE_ST"/>
    <property type="match status" value="1"/>
</dbReference>
<keyword evidence="14" id="KW-1185">Reference proteome</keyword>
<dbReference type="PROSITE" id="PS00107">
    <property type="entry name" value="PROTEIN_KINASE_ATP"/>
    <property type="match status" value="1"/>
</dbReference>
<dbReference type="EC" id="2.7.11.1" evidence="1"/>
<dbReference type="InterPro" id="IPR017441">
    <property type="entry name" value="Protein_kinase_ATP_BS"/>
</dbReference>
<dbReference type="GO" id="GO:0005634">
    <property type="term" value="C:nucleus"/>
    <property type="evidence" value="ECO:0007669"/>
    <property type="project" value="TreeGrafter"/>
</dbReference>
<dbReference type="Gene3D" id="1.10.510.10">
    <property type="entry name" value="Transferase(Phosphotransferase) domain 1"/>
    <property type="match status" value="1"/>
</dbReference>
<evidence type="ECO:0000256" key="6">
    <source>
        <dbReference type="ARBA" id="ARBA00022840"/>
    </source>
</evidence>
<evidence type="ECO:0000256" key="1">
    <source>
        <dbReference type="ARBA" id="ARBA00012513"/>
    </source>
</evidence>
<dbReference type="AlphaFoldDB" id="A0A1Y2J774"/>
<dbReference type="SUPFAM" id="SSF56112">
    <property type="entry name" value="Protein kinase-like (PK-like)"/>
    <property type="match status" value="1"/>
</dbReference>
<dbReference type="PANTHER" id="PTHR11042">
    <property type="entry name" value="EUKARYOTIC TRANSLATION INITIATION FACTOR 2-ALPHA KINASE EIF2-ALPHA KINASE -RELATED"/>
    <property type="match status" value="1"/>
</dbReference>
<dbReference type="OrthoDB" id="1405469at2759"/>
<keyword evidence="5 13" id="KW-0418">Kinase</keyword>
<evidence type="ECO:0000256" key="10">
    <source>
        <dbReference type="PROSITE-ProRule" id="PRU10141"/>
    </source>
</evidence>
<feature type="region of interest" description="Disordered" evidence="11">
    <location>
        <begin position="259"/>
        <end position="284"/>
    </location>
</feature>
<dbReference type="InterPro" id="IPR000719">
    <property type="entry name" value="Prot_kinase_dom"/>
</dbReference>
<evidence type="ECO:0000256" key="5">
    <source>
        <dbReference type="ARBA" id="ARBA00022777"/>
    </source>
</evidence>
<comment type="similarity">
    <text evidence="7">Belongs to the protein kinase superfamily. Ser/Thr protein kinase family. GCN2 subfamily.</text>
</comment>
<feature type="binding site" evidence="10">
    <location>
        <position position="181"/>
    </location>
    <ligand>
        <name>ATP</name>
        <dbReference type="ChEBI" id="CHEBI:30616"/>
    </ligand>
</feature>
<keyword evidence="2" id="KW-0723">Serine/threonine-protein kinase</keyword>
<evidence type="ECO:0000256" key="3">
    <source>
        <dbReference type="ARBA" id="ARBA00022679"/>
    </source>
</evidence>
<organism evidence="13 14">
    <name type="scientific">Trametes coccinea (strain BRFM310)</name>
    <name type="common">Pycnoporus coccineus</name>
    <dbReference type="NCBI Taxonomy" id="1353009"/>
    <lineage>
        <taxon>Eukaryota</taxon>
        <taxon>Fungi</taxon>
        <taxon>Dikarya</taxon>
        <taxon>Basidiomycota</taxon>
        <taxon>Agaricomycotina</taxon>
        <taxon>Agaricomycetes</taxon>
        <taxon>Polyporales</taxon>
        <taxon>Polyporaceae</taxon>
        <taxon>Trametes</taxon>
    </lineage>
</organism>
<dbReference type="FunFam" id="3.30.200.20:FF:000306">
    <property type="entry name" value="IKS protein kinase"/>
    <property type="match status" value="1"/>
</dbReference>
<feature type="domain" description="Protein kinase" evidence="12">
    <location>
        <begin position="148"/>
        <end position="535"/>
    </location>
</feature>
<sequence length="712" mass="78806">MLDELDPPSPTGALVALGPVDPEWQPILHVQNQVVLYNPTSHALSIQTHSRPSTRLLTRGGLCPYCHRALSGGDDRERHGEEGSIDSDVEDIERNSDRAPNYFQLLEMANESSRPSSPTSAHASEAPSEGPSAFRADNMAEGYFKAFFQEVCRLGMGANGSVYLCQHVLDGNPLGYFAVKKVAVGQSHSYLLNTLREVRLLEKLHHPNIITYHHAWLESAQFSSFGPRIPTLHILMQWAEGGSLDDFIDVRLGRRAPAFPHIPNGSHSPSTTSPIPTSPDQPMSRNARLRAIRALHRAPPEERERLRHELGLGGPQLRDSRRAPADWKAVHLLSAEEVHGLFGDVVSGLAFLHDKSILHLDLKPGNVLLTWDEGKLVPRAMLSDFGTSQDMLNARTRSGNTGTLEYAAPESLPVPTTGQLLQVDSKADMWSLGMILHKLLFFRLPYRYTSDCEDPSRPKDGKEFADKLAAEILRYPGFKSSQSMVTSFESRRLPRAYLYLLENLLHVKPPVRMSAERVLNAMKEGSQLKPLNPFPRSDSRNSIVTLARPQPRISPERTPSGYITTLHDRTESDIHEPHDGDDEDTTDSEKAPFLGLPEPSEPAAPTSRPHSLYHWGQRLSARIPRTIWVRTLKSSVLVLKVLSVTRACPDIHTQPVVTGAALALAVMDTWFEGLKVSAVLGLAHFGLLSVACWAGQCCDPATGTGIRRFFSL</sequence>
<proteinExistence type="inferred from homology"/>
<dbReference type="EMBL" id="KZ084087">
    <property type="protein sequence ID" value="OSD08082.1"/>
    <property type="molecule type" value="Genomic_DNA"/>
</dbReference>
<keyword evidence="4 10" id="KW-0547">Nucleotide-binding</keyword>
<feature type="region of interest" description="Disordered" evidence="11">
    <location>
        <begin position="109"/>
        <end position="132"/>
    </location>
</feature>
<feature type="compositionally biased region" description="Basic and acidic residues" evidence="11">
    <location>
        <begin position="569"/>
        <end position="578"/>
    </location>
</feature>
<dbReference type="PANTHER" id="PTHR11042:SF138">
    <property type="entry name" value="SERINE_THREONINE-PROTEIN KINASE IKS1-RELATED"/>
    <property type="match status" value="1"/>
</dbReference>
<accession>A0A1Y2J774</accession>
<feature type="compositionally biased region" description="Polar residues" evidence="11">
    <location>
        <begin position="110"/>
        <end position="122"/>
    </location>
</feature>